<dbReference type="AlphaFoldDB" id="A0A380FFW7"/>
<protein>
    <submittedName>
        <fullName evidence="1">Ribosomal large subunit pseudouridine synthase D</fullName>
    </submittedName>
</protein>
<dbReference type="Proteomes" id="UP000255277">
    <property type="component" value="Unassembled WGS sequence"/>
</dbReference>
<gene>
    <name evidence="1" type="primary">yjbO</name>
    <name evidence="1" type="ORF">NCTC12195_01784</name>
</gene>
<evidence type="ECO:0000313" key="2">
    <source>
        <dbReference type="Proteomes" id="UP000255277"/>
    </source>
</evidence>
<accession>A0A380FFW7</accession>
<proteinExistence type="predicted"/>
<reference evidence="1 2" key="1">
    <citation type="submission" date="2018-06" db="EMBL/GenBank/DDBJ databases">
        <authorList>
            <consortium name="Pathogen Informatics"/>
            <person name="Doyle S."/>
        </authorList>
    </citation>
    <scope>NUCLEOTIDE SEQUENCE [LARGE SCALE GENOMIC DNA]</scope>
    <source>
        <strain evidence="1 2">NCTC12195</strain>
    </source>
</reference>
<organism evidence="1 2">
    <name type="scientific">Staphylococcus gallinarum</name>
    <dbReference type="NCBI Taxonomy" id="1293"/>
    <lineage>
        <taxon>Bacteria</taxon>
        <taxon>Bacillati</taxon>
        <taxon>Bacillota</taxon>
        <taxon>Bacilli</taxon>
        <taxon>Bacillales</taxon>
        <taxon>Staphylococcaceae</taxon>
        <taxon>Staphylococcus</taxon>
    </lineage>
</organism>
<sequence>MEFNFHIRHHETVKAFLQNNDFSKKSISAIKRNGALLVNGQPVTVRHKLLEGDSLCIQLPKEQPSGNLVPYDKALTVFV</sequence>
<dbReference type="EMBL" id="UHDK01000001">
    <property type="protein sequence ID" value="SUM32341.1"/>
    <property type="molecule type" value="Genomic_DNA"/>
</dbReference>
<name>A0A380FFW7_STAGA</name>
<evidence type="ECO:0000313" key="1">
    <source>
        <dbReference type="EMBL" id="SUM32341.1"/>
    </source>
</evidence>